<proteinExistence type="predicted"/>
<protein>
    <submittedName>
        <fullName evidence="2">DUF2911 domain-containing protein</fullName>
    </submittedName>
</protein>
<evidence type="ECO:0000256" key="1">
    <source>
        <dbReference type="SAM" id="Phobius"/>
    </source>
</evidence>
<sequence>MNNQDIHSSNFYPVISPVMCFFLSVCIFLGSCSQAPPAEHYGFITQLGRDTISVESVARKGNTVTSDEVDRFPRVRVRHTVIKLNPDGSIRHLVMDIHTPSEPANERERKVTADVDNNEVHLSKTDGTGTVNRVFATGGAIVVSHVPQMYSLYELYFAAAMKKAETSTPGPGAAVEMRQFYIDREFDKFPLGNASVTLEGGGKMDITHDWLSGTGEAIMDSSQHMLSYSGARTTYKVEVRRLATPPDVKSFAARFETEEQKAGGVKQLSVRDTVRAQIGNAMFTVDYGRPLLRGRTLLGDVIPYDRVWRTGANAATQFTTSAPIKLAGMLVPTGAYTLWTIPHTGGVDLVVNKQTGQWGTEYNASRNLGVARFTTQSAATPVEKFTISIVSGTDPRHGMLVMEWGSFRWTAPIEVQ</sequence>
<feature type="transmembrane region" description="Helical" evidence="1">
    <location>
        <begin position="12"/>
        <end position="30"/>
    </location>
</feature>
<reference evidence="2 3" key="1">
    <citation type="submission" date="2019-09" db="EMBL/GenBank/DDBJ databases">
        <title>Draft genome sequence of Ginsengibacter sp. BR5-29.</title>
        <authorList>
            <person name="Im W.-T."/>
        </authorList>
    </citation>
    <scope>NUCLEOTIDE SEQUENCE [LARGE SCALE GENOMIC DNA]</scope>
    <source>
        <strain evidence="2 3">BR5-29</strain>
    </source>
</reference>
<name>A0A5J5IFH3_9BACT</name>
<dbReference type="InterPro" id="IPR021314">
    <property type="entry name" value="DUF2911"/>
</dbReference>
<keyword evidence="1" id="KW-1133">Transmembrane helix</keyword>
<keyword evidence="3" id="KW-1185">Reference proteome</keyword>
<evidence type="ECO:0000313" key="3">
    <source>
        <dbReference type="Proteomes" id="UP000326903"/>
    </source>
</evidence>
<keyword evidence="1" id="KW-0812">Transmembrane</keyword>
<comment type="caution">
    <text evidence="2">The sequence shown here is derived from an EMBL/GenBank/DDBJ whole genome shotgun (WGS) entry which is preliminary data.</text>
</comment>
<dbReference type="Proteomes" id="UP000326903">
    <property type="component" value="Unassembled WGS sequence"/>
</dbReference>
<dbReference type="EMBL" id="VYQF01000003">
    <property type="protein sequence ID" value="KAA9038374.1"/>
    <property type="molecule type" value="Genomic_DNA"/>
</dbReference>
<evidence type="ECO:0000313" key="2">
    <source>
        <dbReference type="EMBL" id="KAA9038374.1"/>
    </source>
</evidence>
<keyword evidence="1" id="KW-0472">Membrane</keyword>
<dbReference type="AlphaFoldDB" id="A0A5J5IFH3"/>
<gene>
    <name evidence="2" type="ORF">FW778_12435</name>
</gene>
<accession>A0A5J5IFH3</accession>
<organism evidence="2 3">
    <name type="scientific">Ginsengibacter hankyongi</name>
    <dbReference type="NCBI Taxonomy" id="2607284"/>
    <lineage>
        <taxon>Bacteria</taxon>
        <taxon>Pseudomonadati</taxon>
        <taxon>Bacteroidota</taxon>
        <taxon>Chitinophagia</taxon>
        <taxon>Chitinophagales</taxon>
        <taxon>Chitinophagaceae</taxon>
        <taxon>Ginsengibacter</taxon>
    </lineage>
</organism>
<dbReference type="Pfam" id="PF11138">
    <property type="entry name" value="DUF2911"/>
    <property type="match status" value="1"/>
</dbReference>